<dbReference type="eggNOG" id="KOG1956">
    <property type="taxonomic scope" value="Eukaryota"/>
</dbReference>
<dbReference type="GO" id="GO:0003677">
    <property type="term" value="F:DNA binding"/>
    <property type="evidence" value="ECO:0007669"/>
    <property type="project" value="UniProtKB-KW"/>
</dbReference>
<evidence type="ECO:0000259" key="18">
    <source>
        <dbReference type="PROSITE" id="PS52039"/>
    </source>
</evidence>
<feature type="compositionally biased region" description="Low complexity" evidence="14">
    <location>
        <begin position="919"/>
        <end position="938"/>
    </location>
</feature>
<dbReference type="PROSITE" id="PS52039">
    <property type="entry name" value="TOPO_IA_2"/>
    <property type="match status" value="1"/>
</dbReference>
<dbReference type="InterPro" id="IPR023406">
    <property type="entry name" value="Topo_IA_AS"/>
</dbReference>
<dbReference type="STRING" id="214684.Q5KAU9"/>
<feature type="region of interest" description="Disordered" evidence="14">
    <location>
        <begin position="381"/>
        <end position="400"/>
    </location>
</feature>
<evidence type="ECO:0000256" key="7">
    <source>
        <dbReference type="ARBA" id="ARBA00022771"/>
    </source>
</evidence>
<evidence type="ECO:0000259" key="15">
    <source>
        <dbReference type="PROSITE" id="PS50158"/>
    </source>
</evidence>
<dbReference type="GO" id="GO:0031422">
    <property type="term" value="C:RecQ family helicase-topoisomerase III complex"/>
    <property type="evidence" value="ECO:0000318"/>
    <property type="project" value="GO_Central"/>
</dbReference>
<dbReference type="GO" id="GO:0006265">
    <property type="term" value="P:DNA topological change"/>
    <property type="evidence" value="ECO:0000318"/>
    <property type="project" value="GO_Central"/>
</dbReference>
<evidence type="ECO:0000256" key="2">
    <source>
        <dbReference type="ARBA" id="ARBA00001946"/>
    </source>
</evidence>
<comment type="cofactor">
    <cofactor evidence="2">
        <name>Mg(2+)</name>
        <dbReference type="ChEBI" id="CHEBI:18420"/>
    </cofactor>
</comment>
<keyword evidence="11 13" id="KW-0413">Isomerase</keyword>
<dbReference type="SMART" id="SM00436">
    <property type="entry name" value="TOP1Bc"/>
    <property type="match status" value="1"/>
</dbReference>
<dbReference type="PANTHER" id="PTHR11390:SF21">
    <property type="entry name" value="DNA TOPOISOMERASE 3-ALPHA"/>
    <property type="match status" value="1"/>
</dbReference>
<dbReference type="AlphaFoldDB" id="Q5KAU9"/>
<evidence type="ECO:0000256" key="9">
    <source>
        <dbReference type="ARBA" id="ARBA00023029"/>
    </source>
</evidence>
<evidence type="ECO:0000256" key="11">
    <source>
        <dbReference type="ARBA" id="ARBA00023235"/>
    </source>
</evidence>
<evidence type="ECO:0000256" key="12">
    <source>
        <dbReference type="PROSITE-ProRule" id="PRU00047"/>
    </source>
</evidence>
<dbReference type="FunCoup" id="Q5KAU9">
    <property type="interactions" value="781"/>
</dbReference>
<feature type="compositionally biased region" description="Low complexity" evidence="14">
    <location>
        <begin position="695"/>
        <end position="725"/>
    </location>
</feature>
<feature type="region of interest" description="Disordered" evidence="14">
    <location>
        <begin position="627"/>
        <end position="737"/>
    </location>
</feature>
<feature type="region of interest" description="Disordered" evidence="14">
    <location>
        <begin position="911"/>
        <end position="938"/>
    </location>
</feature>
<evidence type="ECO:0000259" key="16">
    <source>
        <dbReference type="PROSITE" id="PS50880"/>
    </source>
</evidence>
<dbReference type="Pfam" id="PF06839">
    <property type="entry name" value="Zn_ribbon_GRF"/>
    <property type="match status" value="2"/>
</dbReference>
<feature type="region of interest" description="Disordered" evidence="14">
    <location>
        <begin position="779"/>
        <end position="824"/>
    </location>
</feature>
<dbReference type="PROSITE" id="PS50880">
    <property type="entry name" value="TOPRIM"/>
    <property type="match status" value="1"/>
</dbReference>
<evidence type="ECO:0000256" key="5">
    <source>
        <dbReference type="ARBA" id="ARBA00022664"/>
    </source>
</evidence>
<protein>
    <recommendedName>
        <fullName evidence="4 13">DNA topoisomerase</fullName>
        <ecNumber evidence="4 13">5.6.2.1</ecNumber>
    </recommendedName>
</protein>
<dbReference type="SMART" id="SM00437">
    <property type="entry name" value="TOP1Ac"/>
    <property type="match status" value="1"/>
</dbReference>
<dbReference type="PaxDb" id="214684-Q5KAU9"/>
<dbReference type="InterPro" id="IPR003602">
    <property type="entry name" value="Topo_IA_DNA-bd_dom"/>
</dbReference>
<feature type="domain" description="GRF-type" evidence="17">
    <location>
        <begin position="826"/>
        <end position="868"/>
    </location>
</feature>
<dbReference type="InterPro" id="IPR003601">
    <property type="entry name" value="Topo_IA_2"/>
</dbReference>
<dbReference type="InterPro" id="IPR013497">
    <property type="entry name" value="Topo_IA_cen"/>
</dbReference>
<dbReference type="OrthoDB" id="430051at2759"/>
<dbReference type="InterPro" id="IPR013826">
    <property type="entry name" value="Topo_IA_cen_sub3"/>
</dbReference>
<keyword evidence="7 12" id="KW-0863">Zinc-finger</keyword>
<dbReference type="SUPFAM" id="SSF56712">
    <property type="entry name" value="Prokaryotic type I DNA topoisomerase"/>
    <property type="match status" value="1"/>
</dbReference>
<evidence type="ECO:0000256" key="6">
    <source>
        <dbReference type="ARBA" id="ARBA00022723"/>
    </source>
</evidence>
<comment type="catalytic activity">
    <reaction evidence="1 13">
        <text>ATP-independent breakage of single-stranded DNA, followed by passage and rejoining.</text>
        <dbReference type="EC" id="5.6.2.1"/>
    </reaction>
</comment>
<dbReference type="GO" id="GO:0008270">
    <property type="term" value="F:zinc ion binding"/>
    <property type="evidence" value="ECO:0007669"/>
    <property type="project" value="UniProtKB-KW"/>
</dbReference>
<evidence type="ECO:0000256" key="4">
    <source>
        <dbReference type="ARBA" id="ARBA00012891"/>
    </source>
</evidence>
<dbReference type="InterPro" id="IPR036875">
    <property type="entry name" value="Znf_CCHC_sf"/>
</dbReference>
<feature type="compositionally biased region" description="Acidic residues" evidence="14">
    <location>
        <begin position="670"/>
        <end position="682"/>
    </location>
</feature>
<keyword evidence="6" id="KW-0479">Metal-binding</keyword>
<evidence type="ECO:0000256" key="13">
    <source>
        <dbReference type="RuleBase" id="RU362092"/>
    </source>
</evidence>
<dbReference type="SUPFAM" id="SSF57756">
    <property type="entry name" value="Retrovirus zinc finger-like domains"/>
    <property type="match status" value="1"/>
</dbReference>
<keyword evidence="5" id="KW-0507">mRNA processing</keyword>
<dbReference type="RefSeq" id="XP_024513597.1">
    <property type="nucleotide sequence ID" value="XM_024657915.1"/>
</dbReference>
<keyword evidence="10 13" id="KW-0238">DNA-binding</keyword>
<dbReference type="VEuPathDB" id="FungiDB:CNJ00400"/>
<dbReference type="Pfam" id="PF01131">
    <property type="entry name" value="Topoisom_bac"/>
    <property type="match status" value="1"/>
</dbReference>
<dbReference type="Pfam" id="PF00098">
    <property type="entry name" value="zf-CCHC"/>
    <property type="match status" value="1"/>
</dbReference>
<dbReference type="Gene3D" id="1.10.460.10">
    <property type="entry name" value="Topoisomerase I, domain 2"/>
    <property type="match status" value="1"/>
</dbReference>
<dbReference type="InterPro" id="IPR034144">
    <property type="entry name" value="TOPRIM_TopoIII"/>
</dbReference>
<dbReference type="EC" id="5.6.2.1" evidence="4 13"/>
<dbReference type="GO" id="GO:0006397">
    <property type="term" value="P:mRNA processing"/>
    <property type="evidence" value="ECO:0007669"/>
    <property type="project" value="UniProtKB-KW"/>
</dbReference>
<evidence type="ECO:0000256" key="1">
    <source>
        <dbReference type="ARBA" id="ARBA00000213"/>
    </source>
</evidence>
<dbReference type="GO" id="GO:0003917">
    <property type="term" value="F:DNA topoisomerase type I (single strand cut, ATP-independent) activity"/>
    <property type="evidence" value="ECO:0000318"/>
    <property type="project" value="GO_Central"/>
</dbReference>
<feature type="compositionally biased region" description="Gly residues" evidence="14">
    <location>
        <begin position="632"/>
        <end position="661"/>
    </location>
</feature>
<reference evidence="19 20" key="1">
    <citation type="journal article" date="2005" name="Science">
        <title>The genome of the basidiomycetous yeast and human pathogen Cryptococcus neoformans.</title>
        <authorList>
            <person name="Loftus B.J."/>
            <person name="Fung E."/>
            <person name="Roncaglia P."/>
            <person name="Rowley D."/>
            <person name="Amedeo P."/>
            <person name="Bruno D."/>
            <person name="Vamathevan J."/>
            <person name="Miranda M."/>
            <person name="Anderson I.J."/>
            <person name="Fraser J.A."/>
            <person name="Allen J.E."/>
            <person name="Bosdet I.E."/>
            <person name="Brent M.R."/>
            <person name="Chiu R."/>
            <person name="Doering T.L."/>
            <person name="Donlin M.J."/>
            <person name="D'Souza C.A."/>
            <person name="Fox D.S."/>
            <person name="Grinberg V."/>
            <person name="Fu J."/>
            <person name="Fukushima M."/>
            <person name="Haas B.J."/>
            <person name="Huang J.C."/>
            <person name="Janbon G."/>
            <person name="Jones S.J."/>
            <person name="Koo H.L."/>
            <person name="Krzywinski M.I."/>
            <person name="Kwon-Chung J.K."/>
            <person name="Lengeler K.B."/>
            <person name="Maiti R."/>
            <person name="Marra M.A."/>
            <person name="Marra R.E."/>
            <person name="Mathewson C.A."/>
            <person name="Mitchell T.G."/>
            <person name="Pertea M."/>
            <person name="Riggs F.R."/>
            <person name="Salzberg S.L."/>
            <person name="Schein J.E."/>
            <person name="Shvartsbeyn A."/>
            <person name="Shin H."/>
            <person name="Shumway M."/>
            <person name="Specht C.A."/>
            <person name="Suh B.B."/>
            <person name="Tenney A."/>
            <person name="Utterback T.R."/>
            <person name="Wickes B.L."/>
            <person name="Wortman J.R."/>
            <person name="Wye N.H."/>
            <person name="Kronstad J.W."/>
            <person name="Lodge J.K."/>
            <person name="Heitman J."/>
            <person name="Davis R.W."/>
            <person name="Fraser C.M."/>
            <person name="Hyman R.W."/>
        </authorList>
    </citation>
    <scope>NUCLEOTIDE SEQUENCE [LARGE SCALE GENOMIC DNA]</scope>
    <source>
        <strain evidence="20">JEC21 / ATCC MYA-565</strain>
    </source>
</reference>
<dbReference type="GO" id="GO:0006310">
    <property type="term" value="P:DNA recombination"/>
    <property type="evidence" value="ECO:0000318"/>
    <property type="project" value="GO_Central"/>
</dbReference>
<name>Q5KAU9_CRYD1</name>
<dbReference type="Proteomes" id="UP000002149">
    <property type="component" value="Chromosome 10"/>
</dbReference>
<dbReference type="EMBL" id="AE017350">
    <property type="protein sequence ID" value="AAW45779.2"/>
    <property type="molecule type" value="Genomic_DNA"/>
</dbReference>
<dbReference type="CDD" id="cd03362">
    <property type="entry name" value="TOPRIM_TopoIA_TopoIII"/>
    <property type="match status" value="1"/>
</dbReference>
<dbReference type="InterPro" id="IPR001878">
    <property type="entry name" value="Znf_CCHC"/>
</dbReference>
<dbReference type="InterPro" id="IPR000380">
    <property type="entry name" value="Topo_IA"/>
</dbReference>
<evidence type="ECO:0000256" key="3">
    <source>
        <dbReference type="ARBA" id="ARBA00009446"/>
    </source>
</evidence>
<dbReference type="Gene3D" id="3.40.50.140">
    <property type="match status" value="1"/>
</dbReference>
<dbReference type="Gene3D" id="4.10.60.10">
    <property type="entry name" value="Zinc finger, CCHC-type"/>
    <property type="match status" value="1"/>
</dbReference>
<evidence type="ECO:0000256" key="14">
    <source>
        <dbReference type="SAM" id="MobiDB-lite"/>
    </source>
</evidence>
<dbReference type="PROSITE" id="PS00396">
    <property type="entry name" value="TOPO_IA_1"/>
    <property type="match status" value="1"/>
</dbReference>
<dbReference type="KEGG" id="cne:CNJ00400"/>
<dbReference type="SMART" id="SM00493">
    <property type="entry name" value="TOPRIM"/>
    <property type="match status" value="1"/>
</dbReference>
<organism evidence="19 20">
    <name type="scientific">Cryptococcus deneoformans (strain JEC21 / ATCC MYA-565)</name>
    <name type="common">Cryptococcus neoformans var. neoformans serotype D</name>
    <dbReference type="NCBI Taxonomy" id="214684"/>
    <lineage>
        <taxon>Eukaryota</taxon>
        <taxon>Fungi</taxon>
        <taxon>Dikarya</taxon>
        <taxon>Basidiomycota</taxon>
        <taxon>Agaricomycotina</taxon>
        <taxon>Tremellomycetes</taxon>
        <taxon>Tremellales</taxon>
        <taxon>Cryptococcaceae</taxon>
        <taxon>Cryptococcus</taxon>
        <taxon>Cryptococcus neoformans species complex</taxon>
    </lineage>
</organism>
<sequence length="1037" mass="112700">MRVLCVAEKPSIAKSITEILSGGRWDTRNGRHQYIRNYDFLYNLAPPLGNGRGANFTVTAVLGHLTSSDFDDDHRKWGSCDPFALFDAPVITFVDQKLKTVESNLQIEARNADILMIWTDCDREGEHIGSEVVAACKKVNRNILVKRARFSAIIPAQIHQACRQANDLDMRQADAVATRISLDLKVGSAFTRLTTMTLQVRVPDLAEQLISYGPCQFPTLGFVVEQYTRVQAFVPETFWYIFVALEREHEDGEPSTVEFRWKRNHLFDLDLAAVLYEQCTVNPQTRVLKVESKPATKWKPLPLTTVELQQSGSRLLHMTPKRILDLAEKLYQKGIVSYPRTETDQYDPKFDFNSLIQKQTLDNQWGAYAQKLLDGAFQKPRNGRKNDKAHPPIHPTAHAGNLEGDERRVFELITRRFLASCSTNAEGQNTTVEISIADEIFSTTGLVVLRRNYLEVYPYDKWATHALPNFEEGEVFIPDVIDLKEGTTSRPSLLTEADLVGLMDKNGIGTDATIAEHIAKIIERGYVTEKQEARIKYLVPSTLGIGLVEGFNAIGFDRSLSKPHLRRETEHRMQLICDGVRGKREILQTTIEEYKEVFVKARREFQTVIDCVENYLHGAGEAQEALRAAARGGRGGRGTRGARGARGGRGTGGRGRGGGGVVAPRGGRDDDNDDDDDDDDDQGPPRGGVRERARGAATTRGRGTSTARGRAGAAGAGTAAGRRAGSPTFGADDGGGDTKMCNCGREAVSRVVAKADSAHKGRSFWTCPQPQGEQCGFFEWGTDGDMARSAGPSKSRTASAQPPPSKRQKTTNRNDPPPSKDGVPSCKCGLDAAFATVIKEGPNKGRQFWACPNNPKARCGFFQWEDDPNLGSGGSNGGDTYNGGGGRSGTSGECYKCGEAGHWANACPNDGDGKGGGSSSSRAKSNSKALSKGKSGDSGSDVFGGINVVNKAIGPLIVPIIQAEGEVALVLGPPVMGLVDIVSNATNQAIGPATVRMMKVEDRHIGVRVAVEVGGEGEEEEEVNDSTTLMTVVQHHP</sequence>
<dbReference type="GO" id="GO:0006281">
    <property type="term" value="P:DNA repair"/>
    <property type="evidence" value="ECO:0000318"/>
    <property type="project" value="GO_Central"/>
</dbReference>
<gene>
    <name evidence="19" type="ordered locus">CNJ00400</name>
</gene>
<dbReference type="SMART" id="SM00343">
    <property type="entry name" value="ZnF_C2HC"/>
    <property type="match status" value="1"/>
</dbReference>
<feature type="domain" description="GRF-type" evidence="17">
    <location>
        <begin position="741"/>
        <end position="784"/>
    </location>
</feature>
<keyword evidence="8" id="KW-0862">Zinc</keyword>
<evidence type="ECO:0000256" key="10">
    <source>
        <dbReference type="ARBA" id="ARBA00023125"/>
    </source>
</evidence>
<dbReference type="InterPro" id="IPR013824">
    <property type="entry name" value="Topo_IA_cen_sub1"/>
</dbReference>
<comment type="function">
    <text evidence="13">Introduces a single-strand break via transesterification at a target site in duplex DNA. Releases the supercoiling and torsional tension of DNA introduced during the DNA replication and transcription by transiently cleaving and rejoining one strand of the DNA duplex. The scissile phosphodiester is attacked by the catalytic tyrosine of the enzyme, resulting in the formation of a DNA-(5'-phosphotyrosyl)-enzyme intermediate and the expulsion of a 3'-OH DNA strand.</text>
</comment>
<dbReference type="InterPro" id="IPR010666">
    <property type="entry name" value="Znf_GRF"/>
</dbReference>
<keyword evidence="9 13" id="KW-0799">Topoisomerase</keyword>
<dbReference type="InterPro" id="IPR013825">
    <property type="entry name" value="Topo_IA_cen_sub2"/>
</dbReference>
<keyword evidence="20" id="KW-1185">Reference proteome</keyword>
<proteinExistence type="inferred from homology"/>
<comment type="similarity">
    <text evidence="3 13">Belongs to the type IA topoisomerase family.</text>
</comment>
<feature type="domain" description="Topo IA-type catalytic" evidence="18">
    <location>
        <begin position="169"/>
        <end position="598"/>
    </location>
</feature>
<feature type="domain" description="CCHC-type" evidence="15">
    <location>
        <begin position="894"/>
        <end position="909"/>
    </location>
</feature>
<dbReference type="PRINTS" id="PR00417">
    <property type="entry name" value="PRTPISMRASEI"/>
</dbReference>
<dbReference type="Gene3D" id="1.10.290.10">
    <property type="entry name" value="Topoisomerase I, domain 4"/>
    <property type="match status" value="1"/>
</dbReference>
<dbReference type="CDD" id="cd00186">
    <property type="entry name" value="TOP1Ac"/>
    <property type="match status" value="1"/>
</dbReference>
<dbReference type="Gene3D" id="2.70.20.10">
    <property type="entry name" value="Topoisomerase I, domain 3"/>
    <property type="match status" value="1"/>
</dbReference>
<dbReference type="PANTHER" id="PTHR11390">
    <property type="entry name" value="PROKARYOTIC DNA TOPOISOMERASE"/>
    <property type="match status" value="1"/>
</dbReference>
<dbReference type="FunFam" id="1.10.290.10:FF:000003">
    <property type="entry name" value="DNA topoisomerase"/>
    <property type="match status" value="1"/>
</dbReference>
<accession>Q5KAU9</accession>
<dbReference type="GeneID" id="3254253"/>
<dbReference type="InterPro" id="IPR023405">
    <property type="entry name" value="Topo_IA_core_domain"/>
</dbReference>
<dbReference type="InParanoid" id="Q5KAU9"/>
<dbReference type="PROSITE" id="PS50158">
    <property type="entry name" value="ZF_CCHC"/>
    <property type="match status" value="1"/>
</dbReference>
<dbReference type="FunFam" id="3.40.50.140:FF:000005">
    <property type="entry name" value="DNA topoisomerase"/>
    <property type="match status" value="1"/>
</dbReference>
<evidence type="ECO:0000259" key="17">
    <source>
        <dbReference type="PROSITE" id="PS51999"/>
    </source>
</evidence>
<dbReference type="Pfam" id="PF01751">
    <property type="entry name" value="Toprim"/>
    <property type="match status" value="1"/>
</dbReference>
<dbReference type="InterPro" id="IPR006171">
    <property type="entry name" value="TOPRIM_dom"/>
</dbReference>
<feature type="domain" description="Toprim" evidence="16">
    <location>
        <begin position="2"/>
        <end position="151"/>
    </location>
</feature>
<evidence type="ECO:0000313" key="19">
    <source>
        <dbReference type="EMBL" id="AAW45779.2"/>
    </source>
</evidence>
<evidence type="ECO:0000313" key="20">
    <source>
        <dbReference type="Proteomes" id="UP000002149"/>
    </source>
</evidence>
<dbReference type="PROSITE" id="PS51999">
    <property type="entry name" value="ZF_GRF"/>
    <property type="match status" value="2"/>
</dbReference>
<evidence type="ECO:0000256" key="8">
    <source>
        <dbReference type="ARBA" id="ARBA00022833"/>
    </source>
</evidence>
<dbReference type="HOGENOM" id="CLU_002929_1_1_1"/>
<dbReference type="GO" id="GO:0005634">
    <property type="term" value="C:nucleus"/>
    <property type="evidence" value="ECO:0000318"/>
    <property type="project" value="GO_Central"/>
</dbReference>